<evidence type="ECO:0000256" key="3">
    <source>
        <dbReference type="ARBA" id="ARBA00022670"/>
    </source>
</evidence>
<dbReference type="GO" id="GO:0000160">
    <property type="term" value="P:phosphorelay signal transduction system"/>
    <property type="evidence" value="ECO:0007669"/>
    <property type="project" value="UniProtKB-KW"/>
</dbReference>
<dbReference type="Gene3D" id="3.40.50.300">
    <property type="entry name" value="P-loop containing nucleotide triphosphate hydrolases"/>
    <property type="match status" value="1"/>
</dbReference>
<dbReference type="InterPro" id="IPR001789">
    <property type="entry name" value="Sig_transdc_resp-reg_receiver"/>
</dbReference>
<evidence type="ECO:0000256" key="8">
    <source>
        <dbReference type="ARBA" id="ARBA00023012"/>
    </source>
</evidence>
<evidence type="ECO:0000256" key="9">
    <source>
        <dbReference type="ARBA" id="ARBA00023015"/>
    </source>
</evidence>
<dbReference type="InterPro" id="IPR020568">
    <property type="entry name" value="Ribosomal_Su5_D2-typ_SF"/>
</dbReference>
<dbReference type="RefSeq" id="WP_059175363.1">
    <property type="nucleotide sequence ID" value="NZ_BCNO01000001.1"/>
</dbReference>
<keyword evidence="3 14" id="KW-0645">Protease</keyword>
<dbReference type="OrthoDB" id="9803599at2"/>
<evidence type="ECO:0000313" key="17">
    <source>
        <dbReference type="EMBL" id="GAQ93871.1"/>
    </source>
</evidence>
<dbReference type="Pfam" id="PF00072">
    <property type="entry name" value="Response_reg"/>
    <property type="match status" value="1"/>
</dbReference>
<keyword evidence="4" id="KW-0547">Nucleotide-binding</keyword>
<keyword evidence="10" id="KW-0804">Transcription</keyword>
<evidence type="ECO:0000256" key="6">
    <source>
        <dbReference type="ARBA" id="ARBA00022825"/>
    </source>
</evidence>
<comment type="catalytic activity">
    <reaction evidence="11 14">
        <text>Hydrolysis of proteins in presence of ATP.</text>
        <dbReference type="EC" id="3.4.21.53"/>
    </reaction>
</comment>
<evidence type="ECO:0000256" key="5">
    <source>
        <dbReference type="ARBA" id="ARBA00022801"/>
    </source>
</evidence>
<evidence type="ECO:0000256" key="4">
    <source>
        <dbReference type="ARBA" id="ARBA00022741"/>
    </source>
</evidence>
<dbReference type="STRING" id="86166.TAGGR_135"/>
<dbReference type="FunFam" id="1.20.5.5270:FF:000002">
    <property type="entry name" value="Lon protease homolog"/>
    <property type="match status" value="1"/>
</dbReference>
<comment type="subcellular location">
    <subcellularLocation>
        <location evidence="1">Cytoplasm</location>
    </subcellularLocation>
</comment>
<dbReference type="GO" id="GO:0005737">
    <property type="term" value="C:cytoplasm"/>
    <property type="evidence" value="ECO:0007669"/>
    <property type="project" value="UniProtKB-SubCell"/>
</dbReference>
<keyword evidence="9" id="KW-0805">Transcription regulation</keyword>
<proteinExistence type="inferred from homology"/>
<evidence type="ECO:0000259" key="16">
    <source>
        <dbReference type="PROSITE" id="PS51786"/>
    </source>
</evidence>
<dbReference type="InterPro" id="IPR014721">
    <property type="entry name" value="Ribsml_uS5_D2-typ_fold_subgr"/>
</dbReference>
<dbReference type="InterPro" id="IPR008268">
    <property type="entry name" value="Peptidase_S16_AS"/>
</dbReference>
<evidence type="ECO:0000256" key="13">
    <source>
        <dbReference type="PROSITE-ProRule" id="PRU00169"/>
    </source>
</evidence>
<evidence type="ECO:0000256" key="1">
    <source>
        <dbReference type="ARBA" id="ARBA00004496"/>
    </source>
</evidence>
<feature type="domain" description="Lon proteolytic" evidence="16">
    <location>
        <begin position="487"/>
        <end position="667"/>
    </location>
</feature>
<dbReference type="Gene3D" id="1.20.5.5270">
    <property type="match status" value="1"/>
</dbReference>
<evidence type="ECO:0000256" key="14">
    <source>
        <dbReference type="PROSITE-ProRule" id="PRU01122"/>
    </source>
</evidence>
<dbReference type="GO" id="GO:0006508">
    <property type="term" value="P:proteolysis"/>
    <property type="evidence" value="ECO:0007669"/>
    <property type="project" value="UniProtKB-KW"/>
</dbReference>
<dbReference type="SUPFAM" id="SSF54211">
    <property type="entry name" value="Ribosomal protein S5 domain 2-like"/>
    <property type="match status" value="1"/>
</dbReference>
<evidence type="ECO:0000256" key="7">
    <source>
        <dbReference type="ARBA" id="ARBA00022840"/>
    </source>
</evidence>
<dbReference type="PROSITE" id="PS01046">
    <property type="entry name" value="LON_SER"/>
    <property type="match status" value="1"/>
</dbReference>
<gene>
    <name evidence="17" type="ORF">TAGGR_135</name>
</gene>
<dbReference type="FunFam" id="3.40.50.2300:FF:000018">
    <property type="entry name" value="DNA-binding transcriptional regulator NtrC"/>
    <property type="match status" value="1"/>
</dbReference>
<dbReference type="InterPro" id="IPR004815">
    <property type="entry name" value="Lon_bac/euk-typ"/>
</dbReference>
<dbReference type="Gene3D" id="3.30.230.10">
    <property type="match status" value="1"/>
</dbReference>
<dbReference type="GO" id="GO:0030163">
    <property type="term" value="P:protein catabolic process"/>
    <property type="evidence" value="ECO:0007669"/>
    <property type="project" value="InterPro"/>
</dbReference>
<dbReference type="EC" id="3.4.21.53" evidence="12 14"/>
<feature type="active site" evidence="14">
    <location>
        <position position="617"/>
    </location>
</feature>
<dbReference type="Pfam" id="PF22667">
    <property type="entry name" value="Lon_lid"/>
    <property type="match status" value="1"/>
</dbReference>
<dbReference type="EMBL" id="BCNO01000001">
    <property type="protein sequence ID" value="GAQ93871.1"/>
    <property type="molecule type" value="Genomic_DNA"/>
</dbReference>
<dbReference type="PROSITE" id="PS51786">
    <property type="entry name" value="LON_PROTEOLYTIC"/>
    <property type="match status" value="1"/>
</dbReference>
<dbReference type="SUPFAM" id="SSF52540">
    <property type="entry name" value="P-loop containing nucleoside triphosphate hydrolases"/>
    <property type="match status" value="1"/>
</dbReference>
<evidence type="ECO:0000256" key="11">
    <source>
        <dbReference type="ARBA" id="ARBA00050665"/>
    </source>
</evidence>
<dbReference type="NCBIfam" id="TIGR00763">
    <property type="entry name" value="lon"/>
    <property type="match status" value="1"/>
</dbReference>
<dbReference type="InterPro" id="IPR008269">
    <property type="entry name" value="Lon_proteolytic"/>
</dbReference>
<dbReference type="PANTHER" id="PTHR10046">
    <property type="entry name" value="ATP DEPENDENT LON PROTEASE FAMILY MEMBER"/>
    <property type="match status" value="1"/>
</dbReference>
<dbReference type="GO" id="GO:0016887">
    <property type="term" value="F:ATP hydrolysis activity"/>
    <property type="evidence" value="ECO:0007669"/>
    <property type="project" value="InterPro"/>
</dbReference>
<dbReference type="SMART" id="SM00382">
    <property type="entry name" value="AAA"/>
    <property type="match status" value="1"/>
</dbReference>
<sequence>MKFFRRNNQIDETQITIIEELRKKISQSGMPPHVQEIALKELDLFSKMNPSSAEYTITLTYIEYLVSLPWNKKTSDNLNLERAERILNERHYGLYEVKNRILEHLAVKILSSNKNPRILIVDDEEITRKNLEHVLKKENYDVVTAKNGVEALRLLDEQKFEIVLTDIKMEGVDGFAILEKVKAKYSNTKVIMITAYAAVDSAVEAIKRGAFHYIAKPFKIEEVKLSIKQAVEDRLSTISTKGSILCFAGPPGTGKTSIGKSIADALGRKFARISLGGIKDEAEIRGHRRTYAGAKPGRIIEEIRRTGVANPVLMLDEIDKICQDFKGDPASALLEALDPEQNYAFIDHYLDVPFDLSGVMFIVTANIPDNIQHALLDRMEIIEFSGYTEEEKKNIALKHLIPKQIAEQGLTEFPPEFTDEAILKIIQEYTREAGIRNLERMIATICRKIATEVVKGNKARNSVKITPEVVEFYLGPRRFYFEVADAKNRVGVVTGLVWTETGGDIIFVEAAKMKGKGELILTGSLGNIMKESAQAALSYVKSNSSMFGISEDTFENYDIHIHVPQGAIPKDGPSAGATIAMALISLFTNRLARRDVAITGELTLSGRILPVGGIKEKILAAKRAGVKTVIIPHRNRVDIDSLPENFKNGVEIIFMEKIGDIVDKILI</sequence>
<feature type="modified residue" description="4-aspartylphosphate" evidence="13">
    <location>
        <position position="166"/>
    </location>
</feature>
<dbReference type="InterPro" id="IPR054594">
    <property type="entry name" value="Lon_lid"/>
</dbReference>
<keyword evidence="8" id="KW-0902">Two-component regulatory system</keyword>
<name>A0A0U9HU60_9BACT</name>
<feature type="active site" evidence="14">
    <location>
        <position position="574"/>
    </location>
</feature>
<evidence type="ECO:0000313" key="18">
    <source>
        <dbReference type="Proteomes" id="UP000054976"/>
    </source>
</evidence>
<dbReference type="PRINTS" id="PR00830">
    <property type="entry name" value="ENDOLAPTASE"/>
</dbReference>
<evidence type="ECO:0000256" key="2">
    <source>
        <dbReference type="ARBA" id="ARBA00022553"/>
    </source>
</evidence>
<dbReference type="AlphaFoldDB" id="A0A0U9HU60"/>
<dbReference type="SMART" id="SM00448">
    <property type="entry name" value="REC"/>
    <property type="match status" value="1"/>
</dbReference>
<dbReference type="FunFam" id="3.40.50.300:FF:000021">
    <property type="entry name" value="Lon protease homolog"/>
    <property type="match status" value="1"/>
</dbReference>
<keyword evidence="7" id="KW-0067">ATP-binding</keyword>
<feature type="domain" description="Response regulatory" evidence="15">
    <location>
        <begin position="117"/>
        <end position="231"/>
    </location>
</feature>
<protein>
    <recommendedName>
        <fullName evidence="12 14">endopeptidase La</fullName>
        <ecNumber evidence="12 14">3.4.21.53</ecNumber>
    </recommendedName>
</protein>
<keyword evidence="2 13" id="KW-0597">Phosphoprotein</keyword>
<dbReference type="PROSITE" id="PS50110">
    <property type="entry name" value="RESPONSE_REGULATORY"/>
    <property type="match status" value="1"/>
</dbReference>
<evidence type="ECO:0000259" key="15">
    <source>
        <dbReference type="PROSITE" id="PS50110"/>
    </source>
</evidence>
<organism evidence="17 18">
    <name type="scientific">Thermodesulfovibrio aggregans</name>
    <dbReference type="NCBI Taxonomy" id="86166"/>
    <lineage>
        <taxon>Bacteria</taxon>
        <taxon>Pseudomonadati</taxon>
        <taxon>Nitrospirota</taxon>
        <taxon>Thermodesulfovibrionia</taxon>
        <taxon>Thermodesulfovibrionales</taxon>
        <taxon>Thermodesulfovibrionaceae</taxon>
        <taxon>Thermodesulfovibrio</taxon>
    </lineage>
</organism>
<comment type="caution">
    <text evidence="17">The sequence shown here is derived from an EMBL/GenBank/DDBJ whole genome shotgun (WGS) entry which is preliminary data.</text>
</comment>
<dbReference type="SUPFAM" id="SSF52172">
    <property type="entry name" value="CheY-like"/>
    <property type="match status" value="1"/>
</dbReference>
<dbReference type="GO" id="GO:0004252">
    <property type="term" value="F:serine-type endopeptidase activity"/>
    <property type="evidence" value="ECO:0007669"/>
    <property type="project" value="UniProtKB-UniRule"/>
</dbReference>
<dbReference type="InterPro" id="IPR011006">
    <property type="entry name" value="CheY-like_superfamily"/>
</dbReference>
<dbReference type="InterPro" id="IPR003593">
    <property type="entry name" value="AAA+_ATPase"/>
</dbReference>
<keyword evidence="18" id="KW-1185">Reference proteome</keyword>
<dbReference type="Gene3D" id="1.10.8.60">
    <property type="match status" value="1"/>
</dbReference>
<dbReference type="InterPro" id="IPR003959">
    <property type="entry name" value="ATPase_AAA_core"/>
</dbReference>
<dbReference type="InterPro" id="IPR027065">
    <property type="entry name" value="Lon_Prtase"/>
</dbReference>
<keyword evidence="6 14" id="KW-0720">Serine protease</keyword>
<dbReference type="Pfam" id="PF05362">
    <property type="entry name" value="Lon_C"/>
    <property type="match status" value="1"/>
</dbReference>
<evidence type="ECO:0000256" key="12">
    <source>
        <dbReference type="ARBA" id="ARBA00066743"/>
    </source>
</evidence>
<dbReference type="GO" id="GO:0004176">
    <property type="term" value="F:ATP-dependent peptidase activity"/>
    <property type="evidence" value="ECO:0007669"/>
    <property type="project" value="UniProtKB-UniRule"/>
</dbReference>
<keyword evidence="5 14" id="KW-0378">Hydrolase</keyword>
<comment type="similarity">
    <text evidence="14">Belongs to the peptidase S16 family.</text>
</comment>
<dbReference type="GO" id="GO:0005524">
    <property type="term" value="F:ATP binding"/>
    <property type="evidence" value="ECO:0007669"/>
    <property type="project" value="UniProtKB-KW"/>
</dbReference>
<evidence type="ECO:0000256" key="10">
    <source>
        <dbReference type="ARBA" id="ARBA00023163"/>
    </source>
</evidence>
<dbReference type="CDD" id="cd19500">
    <property type="entry name" value="RecA-like_Lon"/>
    <property type="match status" value="1"/>
</dbReference>
<dbReference type="Proteomes" id="UP000054976">
    <property type="component" value="Unassembled WGS sequence"/>
</dbReference>
<dbReference type="Gene3D" id="3.40.50.2300">
    <property type="match status" value="1"/>
</dbReference>
<dbReference type="InterPro" id="IPR027417">
    <property type="entry name" value="P-loop_NTPase"/>
</dbReference>
<dbReference type="Pfam" id="PF00004">
    <property type="entry name" value="AAA"/>
    <property type="match status" value="1"/>
</dbReference>
<reference evidence="18" key="1">
    <citation type="submission" date="2016-01" db="EMBL/GenBank/DDBJ databases">
        <title>Draft genome sequence of Thermodesulfovibrio aggregans strain TGE-P1.</title>
        <authorList>
            <person name="Sekiguchi Y."/>
            <person name="Ohashi A."/>
            <person name="Matsuura N."/>
            <person name="Tourlousse M.D."/>
        </authorList>
    </citation>
    <scope>NUCLEOTIDE SEQUENCE [LARGE SCALE GENOMIC DNA]</scope>
    <source>
        <strain evidence="18">TGE-P1</strain>
    </source>
</reference>
<accession>A0A0U9HU60</accession>